<dbReference type="AlphaFoldDB" id="A0A1M6HM19"/>
<dbReference type="Pfam" id="PF07693">
    <property type="entry name" value="KAP_NTPase"/>
    <property type="match status" value="1"/>
</dbReference>
<dbReference type="OrthoDB" id="88903at2"/>
<sequence>MESYELKDTDDNILDTLLHDSISRNQSLYRFLDMLNTIDGSVSLAVNGRWGTGKTFFVKQAKLLLEAENPFFENRPYYNEVRNNSSWKKHKAEIGQEFAPVLPVYYDAWLNDNATDPILSIVYEIINQLDLKDEIKGKPEFKEIIKGVAIPFVEKKTGVNIEKFLDSLESKDYLEEISTQQHVHERVEEFITNVIKERGNRLVIFIDELDRCRPDYAVNLLERIKHYFSNENVTYVFSVNIDELQHTIKRFYGDGFSSTEYLDRFFDLTIDIPMIDVDKYFNSICFASNDLASSVCKIVVSKLDFSMRQAERFAKIIKIAIYNNRFYKNNPVWSEDRAKFFMMANVAPLIIGLRMADIKKYRKFIDGKEASFMLEVYEGDNKDLVDHFMLKKNEVFKTGNNAANEVDFNQRLTEIYEAIFDYDKSNSYQKEIGLMTFDKNSKAWLLNVINLFSLQIEF</sequence>
<dbReference type="RefSeq" id="WP_072917341.1">
    <property type="nucleotide sequence ID" value="NZ_FQYQ01000013.1"/>
</dbReference>
<keyword evidence="3" id="KW-1185">Reference proteome</keyword>
<reference evidence="2 3" key="1">
    <citation type="submission" date="2016-11" db="EMBL/GenBank/DDBJ databases">
        <authorList>
            <person name="Jaros S."/>
            <person name="Januszkiewicz K."/>
            <person name="Wedrychowicz H."/>
        </authorList>
    </citation>
    <scope>NUCLEOTIDE SEQUENCE [LARGE SCALE GENOMIC DNA]</scope>
    <source>
        <strain evidence="2 3">DSM 14809</strain>
    </source>
</reference>
<protein>
    <submittedName>
        <fullName evidence="2">KAP family P-loop domain-containing protein</fullName>
    </submittedName>
</protein>
<dbReference type="Gene3D" id="3.40.50.300">
    <property type="entry name" value="P-loop containing nucleotide triphosphate hydrolases"/>
    <property type="match status" value="1"/>
</dbReference>
<dbReference type="InterPro" id="IPR027417">
    <property type="entry name" value="P-loop_NTPase"/>
</dbReference>
<evidence type="ECO:0000313" key="2">
    <source>
        <dbReference type="EMBL" id="SHJ23200.1"/>
    </source>
</evidence>
<dbReference type="InterPro" id="IPR011646">
    <property type="entry name" value="KAP_P-loop"/>
</dbReference>
<evidence type="ECO:0000313" key="3">
    <source>
        <dbReference type="Proteomes" id="UP000184185"/>
    </source>
</evidence>
<evidence type="ECO:0000259" key="1">
    <source>
        <dbReference type="Pfam" id="PF07693"/>
    </source>
</evidence>
<accession>A0A1M6HM19</accession>
<name>A0A1M6HM19_PSEXY</name>
<dbReference type="SUPFAM" id="SSF52540">
    <property type="entry name" value="P-loop containing nucleoside triphosphate hydrolases"/>
    <property type="match status" value="1"/>
</dbReference>
<dbReference type="Proteomes" id="UP000184185">
    <property type="component" value="Unassembled WGS sequence"/>
</dbReference>
<feature type="domain" description="KAP NTPase" evidence="1">
    <location>
        <begin position="32"/>
        <end position="275"/>
    </location>
</feature>
<gene>
    <name evidence="2" type="ORF">SAMN02745725_02058</name>
</gene>
<organism evidence="2 3">
    <name type="scientific">Pseudobutyrivibrio xylanivorans DSM 14809</name>
    <dbReference type="NCBI Taxonomy" id="1123012"/>
    <lineage>
        <taxon>Bacteria</taxon>
        <taxon>Bacillati</taxon>
        <taxon>Bacillota</taxon>
        <taxon>Clostridia</taxon>
        <taxon>Lachnospirales</taxon>
        <taxon>Lachnospiraceae</taxon>
        <taxon>Pseudobutyrivibrio</taxon>
    </lineage>
</organism>
<proteinExistence type="predicted"/>
<dbReference type="EMBL" id="FQYQ01000013">
    <property type="protein sequence ID" value="SHJ23200.1"/>
    <property type="molecule type" value="Genomic_DNA"/>
</dbReference>